<dbReference type="Proteomes" id="UP000761264">
    <property type="component" value="Unassembled WGS sequence"/>
</dbReference>
<evidence type="ECO:0000313" key="2">
    <source>
        <dbReference type="Proteomes" id="UP000761264"/>
    </source>
</evidence>
<organism evidence="1 2">
    <name type="scientific">Pelagibius litoralis</name>
    <dbReference type="NCBI Taxonomy" id="374515"/>
    <lineage>
        <taxon>Bacteria</taxon>
        <taxon>Pseudomonadati</taxon>
        <taxon>Pseudomonadota</taxon>
        <taxon>Alphaproteobacteria</taxon>
        <taxon>Rhodospirillales</taxon>
        <taxon>Rhodovibrionaceae</taxon>
        <taxon>Pelagibius</taxon>
    </lineage>
</organism>
<comment type="caution">
    <text evidence="1">The sequence shown here is derived from an EMBL/GenBank/DDBJ whole genome shotgun (WGS) entry which is preliminary data.</text>
</comment>
<gene>
    <name evidence="1" type="ORF">HBA54_03150</name>
</gene>
<keyword evidence="2" id="KW-1185">Reference proteome</keyword>
<accession>A0A967EVA9</accession>
<sequence>MFDQRSILEGASLQPAPGLPASASERFLIDLGVFQEQQQFNSDLAAVDRAYSAYVDELEQATGERLPSPTDRYGLKGNKPFVSMRRAEALFEEDVRSLGERFEGVTVKTRGDILAEIGQDRATQREQQADITRRTVDFHVSAAGFGGTAAGAVSDPVVFGSLFLGAPFSAGILRTALIEAGIGFATEIPIQAQVQFGRRKFGEEASASEALQAVMAAGAGGFLLGGLVKGAAKGVSATRALLARSKELPASARTSEFRSAESYLERVAEVEEANPFPETPQGKAAHAERLTTAELALREGRVADLPPAGERVQDSPVTDVPGDDPLSQTLAQAKQVARDRLQVDEQQRAVAEALAPLLDDDDALAALYRDLKAKPERAESLLGFLKRSGGLQDEGGELASLGVTVRTLPGLLRREGQTLDDAALAAQQAGFFPERDLEAGDRVTVRDFLDAVAEEVSGNRIVRLDDQARQLDEDAMREIRDGLSSAGLDVDRLGEAEFRGRLQDTVRAIVERDRGAEAARMGRAGADAADIEERLALMNEEDAFDEADVRLRYEGREEELIAVETDDGVQRMTVKQMLDEIAQDEEDLAALKLCTMGAGRG</sequence>
<dbReference type="AlphaFoldDB" id="A0A967EVA9"/>
<dbReference type="RefSeq" id="WP_167221279.1">
    <property type="nucleotide sequence ID" value="NZ_JAAQPH010000002.1"/>
</dbReference>
<dbReference type="EMBL" id="JAAQPH010000002">
    <property type="protein sequence ID" value="NIA67579.1"/>
    <property type="molecule type" value="Genomic_DNA"/>
</dbReference>
<evidence type="ECO:0008006" key="3">
    <source>
        <dbReference type="Google" id="ProtNLM"/>
    </source>
</evidence>
<proteinExistence type="predicted"/>
<protein>
    <recommendedName>
        <fullName evidence="3">DdrB-like domain-containing protein</fullName>
    </recommendedName>
</protein>
<evidence type="ECO:0000313" key="1">
    <source>
        <dbReference type="EMBL" id="NIA67579.1"/>
    </source>
</evidence>
<reference evidence="1" key="1">
    <citation type="submission" date="2020-03" db="EMBL/GenBank/DDBJ databases">
        <title>Genome of Pelagibius litoralis DSM 21314T.</title>
        <authorList>
            <person name="Wang G."/>
        </authorList>
    </citation>
    <scope>NUCLEOTIDE SEQUENCE</scope>
    <source>
        <strain evidence="1">DSM 21314</strain>
    </source>
</reference>
<name>A0A967EVA9_9PROT</name>